<dbReference type="InterPro" id="IPR037722">
    <property type="entry name" value="C2C_Ferlin"/>
</dbReference>
<dbReference type="SMART" id="SM01202">
    <property type="entry name" value="FerI"/>
    <property type="match status" value="1"/>
</dbReference>
<feature type="compositionally biased region" description="Low complexity" evidence="8">
    <location>
        <begin position="1115"/>
        <end position="1126"/>
    </location>
</feature>
<evidence type="ECO:0000256" key="6">
    <source>
        <dbReference type="ARBA" id="ARBA00022989"/>
    </source>
</evidence>
<dbReference type="FunFam" id="2.60.40.150:FF:000054">
    <property type="entry name" value="otoferlin isoform X2"/>
    <property type="match status" value="1"/>
</dbReference>
<comment type="caution">
    <text evidence="11">The sequence shown here is derived from an EMBL/GenBank/DDBJ whole genome shotgun (WGS) entry which is preliminary data.</text>
</comment>
<gene>
    <name evidence="11" type="ORF">G4P62_013933</name>
</gene>
<dbReference type="InterPro" id="IPR032362">
    <property type="entry name" value="Ferlin_C"/>
</dbReference>
<evidence type="ECO:0000256" key="9">
    <source>
        <dbReference type="SAM" id="Phobius"/>
    </source>
</evidence>
<evidence type="ECO:0000256" key="7">
    <source>
        <dbReference type="ARBA" id="ARBA00023136"/>
    </source>
</evidence>
<feature type="domain" description="C2" evidence="10">
    <location>
        <begin position="57"/>
        <end position="176"/>
    </location>
</feature>
<feature type="domain" description="C2" evidence="10">
    <location>
        <begin position="821"/>
        <end position="947"/>
    </location>
</feature>
<dbReference type="Gene3D" id="2.60.40.150">
    <property type="entry name" value="C2 domain"/>
    <property type="match status" value="5"/>
</dbReference>
<dbReference type="Pfam" id="PF16165">
    <property type="entry name" value="Ferlin_C"/>
    <property type="match status" value="1"/>
</dbReference>
<dbReference type="OMA" id="QFVNKWA"/>
<evidence type="ECO:0000256" key="2">
    <source>
        <dbReference type="ARBA" id="ARBA00022692"/>
    </source>
</evidence>
<dbReference type="PROSITE" id="PS50004">
    <property type="entry name" value="C2"/>
    <property type="match status" value="6"/>
</dbReference>
<keyword evidence="2 9" id="KW-0812">Transmembrane</keyword>
<dbReference type="PANTHER" id="PTHR12546:SF37">
    <property type="entry name" value="FER-1-LIKE 6 (C. ELEGANS)"/>
    <property type="match status" value="1"/>
</dbReference>
<feature type="transmembrane region" description="Helical" evidence="9">
    <location>
        <begin position="1836"/>
        <end position="1857"/>
    </location>
</feature>
<dbReference type="SUPFAM" id="SSF49562">
    <property type="entry name" value="C2 domain (Calcium/lipid-binding domain, CaLB)"/>
    <property type="match status" value="6"/>
</dbReference>
<evidence type="ECO:0000256" key="1">
    <source>
        <dbReference type="ARBA" id="ARBA00004167"/>
    </source>
</evidence>
<feature type="region of interest" description="Disordered" evidence="8">
    <location>
        <begin position="544"/>
        <end position="564"/>
    </location>
</feature>
<reference evidence="11" key="1">
    <citation type="submission" date="2020-03" db="EMBL/GenBank/DDBJ databases">
        <title>Intra-Species Differences in Population Size shape Life History and Genome Evolution.</title>
        <authorList>
            <person name="Willemsen D."/>
            <person name="Cui R."/>
            <person name="Valenzano D.R."/>
        </authorList>
    </citation>
    <scope>NUCLEOTIDE SEQUENCE</scope>
    <source>
        <strain evidence="11">GRZ</strain>
        <tissue evidence="11">Whole</tissue>
    </source>
</reference>
<dbReference type="Pfam" id="PF08151">
    <property type="entry name" value="FerI"/>
    <property type="match status" value="1"/>
</dbReference>
<dbReference type="FunFam" id="2.60.40.150:FF:000034">
    <property type="entry name" value="otoferlin isoform X2"/>
    <property type="match status" value="1"/>
</dbReference>
<name>A0A9D3BR59_NOTFU</name>
<dbReference type="InterPro" id="IPR037721">
    <property type="entry name" value="Ferlin"/>
</dbReference>
<protein>
    <submittedName>
        <fullName evidence="11">Transcript variant X1</fullName>
    </submittedName>
</protein>
<evidence type="ECO:0000313" key="12">
    <source>
        <dbReference type="Proteomes" id="UP000822369"/>
    </source>
</evidence>
<feature type="domain" description="C2" evidence="10">
    <location>
        <begin position="986"/>
        <end position="1110"/>
    </location>
</feature>
<dbReference type="InterPro" id="IPR037720">
    <property type="entry name" value="C2B_Ferlin"/>
</dbReference>
<dbReference type="InterPro" id="IPR037724">
    <property type="entry name" value="C2E_Ferlin"/>
</dbReference>
<feature type="region of interest" description="Disordered" evidence="8">
    <location>
        <begin position="419"/>
        <end position="451"/>
    </location>
</feature>
<evidence type="ECO:0000256" key="8">
    <source>
        <dbReference type="SAM" id="MobiDB-lite"/>
    </source>
</evidence>
<dbReference type="InterPro" id="IPR012561">
    <property type="entry name" value="Ferlin_B-domain"/>
</dbReference>
<evidence type="ECO:0000313" key="11">
    <source>
        <dbReference type="EMBL" id="KAF7218051.1"/>
    </source>
</evidence>
<proteinExistence type="predicted"/>
<dbReference type="PANTHER" id="PTHR12546">
    <property type="entry name" value="FER-1-LIKE"/>
    <property type="match status" value="1"/>
</dbReference>
<dbReference type="GO" id="GO:0016020">
    <property type="term" value="C:membrane"/>
    <property type="evidence" value="ECO:0007669"/>
    <property type="project" value="UniProtKB-SubCell"/>
</dbReference>
<dbReference type="Pfam" id="PF00168">
    <property type="entry name" value="C2"/>
    <property type="match status" value="6"/>
</dbReference>
<feature type="compositionally biased region" description="Basic residues" evidence="8">
    <location>
        <begin position="1186"/>
        <end position="1196"/>
    </location>
</feature>
<feature type="compositionally biased region" description="Pro residues" evidence="8">
    <location>
        <begin position="1164"/>
        <end position="1174"/>
    </location>
</feature>
<keyword evidence="6 9" id="KW-1133">Transmembrane helix</keyword>
<dbReference type="InterPro" id="IPR000008">
    <property type="entry name" value="C2_dom"/>
</dbReference>
<accession>A0A9D3BR59</accession>
<keyword evidence="5" id="KW-0106">Calcium</keyword>
<comment type="subcellular location">
    <subcellularLocation>
        <location evidence="1">Membrane</location>
        <topology evidence="1">Single-pass membrane protein</topology>
    </subcellularLocation>
</comment>
<dbReference type="InterPro" id="IPR037723">
    <property type="entry name" value="C2D_Ferlin"/>
</dbReference>
<dbReference type="GO" id="GO:0007009">
    <property type="term" value="P:plasma membrane organization"/>
    <property type="evidence" value="ECO:0007669"/>
    <property type="project" value="TreeGrafter"/>
</dbReference>
<evidence type="ECO:0000256" key="5">
    <source>
        <dbReference type="ARBA" id="ARBA00022837"/>
    </source>
</evidence>
<dbReference type="EMBL" id="JAAVVJ010000008">
    <property type="protein sequence ID" value="KAF7218051.1"/>
    <property type="molecule type" value="Genomic_DNA"/>
</dbReference>
<dbReference type="CDD" id="cd04017">
    <property type="entry name" value="C2D_Ferlin"/>
    <property type="match status" value="1"/>
</dbReference>
<evidence type="ECO:0000256" key="4">
    <source>
        <dbReference type="ARBA" id="ARBA00022737"/>
    </source>
</evidence>
<feature type="region of interest" description="Disordered" evidence="8">
    <location>
        <begin position="1159"/>
        <end position="1200"/>
    </location>
</feature>
<dbReference type="InterPro" id="IPR035892">
    <property type="entry name" value="C2_domain_sf"/>
</dbReference>
<dbReference type="InterPro" id="IPR037725">
    <property type="entry name" value="C2F_Ferlin"/>
</dbReference>
<evidence type="ECO:0000259" key="10">
    <source>
        <dbReference type="PROSITE" id="PS50004"/>
    </source>
</evidence>
<keyword evidence="3" id="KW-0479">Metal-binding</keyword>
<dbReference type="FunFam" id="2.60.40.150:FF:000138">
    <property type="entry name" value="Fer-1-like family member 6"/>
    <property type="match status" value="1"/>
</dbReference>
<feature type="domain" description="C2" evidence="10">
    <location>
        <begin position="214"/>
        <end position="348"/>
    </location>
</feature>
<dbReference type="CDD" id="cd04018">
    <property type="entry name" value="C2C_Ferlin"/>
    <property type="match status" value="1"/>
</dbReference>
<dbReference type="KEGG" id="nfu:107390280"/>
<feature type="domain" description="C2" evidence="10">
    <location>
        <begin position="1352"/>
        <end position="1471"/>
    </location>
</feature>
<feature type="domain" description="C2" evidence="10">
    <location>
        <begin position="1594"/>
        <end position="1742"/>
    </location>
</feature>
<evidence type="ECO:0000256" key="3">
    <source>
        <dbReference type="ARBA" id="ARBA00022723"/>
    </source>
</evidence>
<feature type="region of interest" description="Disordered" evidence="8">
    <location>
        <begin position="1097"/>
        <end position="1144"/>
    </location>
</feature>
<dbReference type="SMART" id="SM01201">
    <property type="entry name" value="FerB"/>
    <property type="match status" value="1"/>
</dbReference>
<organism evidence="11 12">
    <name type="scientific">Nothobranchius furzeri</name>
    <name type="common">Turquoise killifish</name>
    <dbReference type="NCBI Taxonomy" id="105023"/>
    <lineage>
        <taxon>Eukaryota</taxon>
        <taxon>Metazoa</taxon>
        <taxon>Chordata</taxon>
        <taxon>Craniata</taxon>
        <taxon>Vertebrata</taxon>
        <taxon>Euteleostomi</taxon>
        <taxon>Actinopterygii</taxon>
        <taxon>Neopterygii</taxon>
        <taxon>Teleostei</taxon>
        <taxon>Neoteleostei</taxon>
        <taxon>Acanthomorphata</taxon>
        <taxon>Ovalentaria</taxon>
        <taxon>Atherinomorphae</taxon>
        <taxon>Cyprinodontiformes</taxon>
        <taxon>Nothobranchiidae</taxon>
        <taxon>Nothobranchius</taxon>
    </lineage>
</organism>
<dbReference type="CDD" id="cd08374">
    <property type="entry name" value="C2F_Ferlin"/>
    <property type="match status" value="1"/>
</dbReference>
<sequence length="1868" mass="208609">MFGLKVRKKKDIPDLVLANKGAVESEGEVPAEVPVLPEEERMEDQPEVRSRIILNRKRAKLITNIQDSEGKPQSFQVAVNITEARQLVGENIDPSVVVEIGDEKKQTTVKEGTNAPFYNEYFVFDVFAYKEIFYDKVIKLTVIHSKMLRTFSVGSFKLDVWTVYKQPGHQFINKWAMLTDPGDISTGVKGYVKCDISVSAKGEAMQPGQKASDAEEQIDKNLLIPEGFPSERPWARFCVKVYRAEGLPRNNSSIMANVTKAFIGDNTALIDPYVVVSFFKQMGRTSTKKSTADPVWNEQIVFTEMFPPLCQRLKIQVWDEGSMNDVAIGTHYFDLKRVSNEQDGDKGFLPTFGPAWVNLYGSARNYTLGDDTGELNEGIGEGVSYRGRVYLELTVEILSGGTGSESKLSQMMKPAKDAKAGKVAGKDGKTPAGGGGSVGGAADDDKGKSGAAEVLPVEAPPVLTEDDCESFLLFGAVFEATMIDRKLGDKPISFEFSLGNYGNVLESSTQPYAISPAVTRRKIGLDIPDTTDVFGTSPSGSFSISTPLLSPREPSDPSVIAKSVTPPERPHIVEGNRHYMHLPLEKKKPCFNVLSYWEDRTYRLYNSNMLENIAVLFEEGVSGAAELHRKMEPAAGPTLRTVLRDFCLDARNFIAAAEAKLKTELKSSNLTQLDKKRLTMCKQELEGMIGEAKSLTERRRKAGGVKEMLQEATKIMQKLRFLVEEPQHMVPDMFVWLLSNNKRVAYARVRTRDLLYSGNQESRGVLCGKVVTLFLKPPGKRAAALTVQAKLDVYLWFGSCSDSSHMLDDLPAGYTPNEGGADASSPPSHLVCTEHHHFQLRCHVYQARGLIAADNTGLSDPFARVTFLSHSLTTNIISQTLSPTWNQCLLMSRILLSGDLQFIQKEPPRVVIEVYDDDALGKAEYLGATVAVPGVHLTSEPYIPPTLQYSPLHYGSQSGGDLLAAFELLQIPKSGHSSLPALEEEEGGIYTVPANIRPVLSTYRLEVLFWGLRELRKVQLLSVDRPQVFIECAGKTLRSSVIQKYKSNPNFTTLVDSMELELPENEHLHPPLSITVVDWRAFGRSTLVGNHIINNLKAFKSTPPPAPPPTDRTQRPTQVTEAGPAPTTEPPVSEGPSHSTAGTSSAVAVTNQDFLVTVEEEAPAPAPSSPPAQPEPRKKREISAKSTRRSTKRRRRTIADESAESVIDWWSKYYASVEKQAKLKDISQLPFISEKGKQLSSLSYHSMLSDGIESLVSVQAEGERKRKQKGKETLEFHSGLRTKLATLQLYNKELEAEFGPFDDWVTTYELFRGKANEEEGTSEERFVGKFKGRFCLYKLTDGGEGGSEAVRDMGHYRIDRGIPPNNQVQVLIRVYIISASNLHPADPDGKADPYIVLRIGKNEIKDRDNYIPKELNPVFGRSFELQATFPQESLLSVVVYDFDLVGGDDLIGETRIDLENRFYSRHRATCGLPTEYSLGGYNAWRDCLKPSELLSRMCRENGVDGPHFSPGRIVVAGKVFTGKTLYMEEDKDEPVESYEHLSLKILHRWAEIPGVGCKLVPEHIETRTLFNKTRPGMDQGQVQMWVDMFPLDLPHPGPPVDISPRKPKGYELRIIIWNTEDVILEDTNFLTGQQSSDIYVKGWLKGLEDDRQETDVHYNSLTGEGNFNWRFVFPFSYMPAEKVVVVKKREHIFSLDKTEQKLPAILILQVWDFETLSSDDFLGALELDLHGFPRGAKTAKSCKAEMLTDLMEKISIFQQKRARGWWPFCKSGELTGKVEAEFHLVTGDEAEKNPVGKARKEPEPLPKPNRPDTSFSWFVNPFKCFFHLVWRSYKKYIIIALILLITVLFLALLFYTLPGAISQKIING</sequence>
<feature type="compositionally biased region" description="Basic and acidic residues" evidence="8">
    <location>
        <begin position="419"/>
        <end position="429"/>
    </location>
</feature>
<keyword evidence="4" id="KW-0677">Repeat</keyword>
<dbReference type="Pfam" id="PF22901">
    <property type="entry name" value="dsrm_Ferlin"/>
    <property type="match status" value="1"/>
</dbReference>
<dbReference type="InterPro" id="IPR012968">
    <property type="entry name" value="FerIin_dom"/>
</dbReference>
<dbReference type="Proteomes" id="UP000822369">
    <property type="component" value="Chromosome 8"/>
</dbReference>
<dbReference type="CDD" id="cd04011">
    <property type="entry name" value="C2B_Ferlin"/>
    <property type="match status" value="1"/>
</dbReference>
<keyword evidence="7 9" id="KW-0472">Membrane</keyword>
<dbReference type="InterPro" id="IPR055072">
    <property type="entry name" value="Ferlin_DSRM"/>
</dbReference>
<dbReference type="SMART" id="SM00239">
    <property type="entry name" value="C2"/>
    <property type="match status" value="6"/>
</dbReference>
<dbReference type="Pfam" id="PF08150">
    <property type="entry name" value="FerB"/>
    <property type="match status" value="1"/>
</dbReference>
<dbReference type="CDD" id="cd04037">
    <property type="entry name" value="C2E_Ferlin"/>
    <property type="match status" value="1"/>
</dbReference>
<dbReference type="GO" id="GO:0046872">
    <property type="term" value="F:metal ion binding"/>
    <property type="evidence" value="ECO:0007669"/>
    <property type="project" value="UniProtKB-KW"/>
</dbReference>